<dbReference type="HOGENOM" id="CLU_115419_0_0_9"/>
<evidence type="ECO:0000313" key="1">
    <source>
        <dbReference type="EMBL" id="ADL05200.1"/>
    </source>
</evidence>
<dbReference type="KEGG" id="csh:Closa_2635"/>
<proteinExistence type="predicted"/>
<dbReference type="STRING" id="610130.Closa_2635"/>
<dbReference type="AlphaFoldDB" id="D9R5L7"/>
<gene>
    <name evidence="1" type="ordered locus">Closa_2635</name>
</gene>
<sequence>MKKELPYFTIENSFGGNQSWFRNPMMHLGGCGAAAACDACIHMALYDNKNHLYPYDIQRLGKEDYIRFSEKMKPYLRPRFQGINTLDVFIDGFYKYLKDVGEQDIRLTGCPGEVPVMEAAKKLISQVDNGIPIPFLLLQHKNVNFKDLVWHWFMFIGYEELENEIYVKIATYGEFHWLSFHKLWETGFKRKGGMVLIQ</sequence>
<accession>D9R5L7</accession>
<dbReference type="eggNOG" id="ENOG5030NZW">
    <property type="taxonomic scope" value="Bacteria"/>
</dbReference>
<protein>
    <submittedName>
        <fullName evidence="1">Uncharacterized protein</fullName>
    </submittedName>
</protein>
<name>D9R5L7_LACSW</name>
<dbReference type="EMBL" id="CP002109">
    <property type="protein sequence ID" value="ADL05200.1"/>
    <property type="molecule type" value="Genomic_DNA"/>
</dbReference>
<dbReference type="Proteomes" id="UP000001662">
    <property type="component" value="Chromosome"/>
</dbReference>
<dbReference type="OrthoDB" id="370604at2"/>
<dbReference type="PaxDb" id="610130-Closa_2635"/>
<organism evidence="1 2">
    <name type="scientific">Lacrimispora saccharolytica (strain ATCC 35040 / DSM 2544 / NRCC 2533 / WM1)</name>
    <name type="common">Clostridium saccharolyticum</name>
    <dbReference type="NCBI Taxonomy" id="610130"/>
    <lineage>
        <taxon>Bacteria</taxon>
        <taxon>Bacillati</taxon>
        <taxon>Bacillota</taxon>
        <taxon>Clostridia</taxon>
        <taxon>Lachnospirales</taxon>
        <taxon>Lachnospiraceae</taxon>
        <taxon>Lacrimispora</taxon>
    </lineage>
</organism>
<evidence type="ECO:0000313" key="2">
    <source>
        <dbReference type="Proteomes" id="UP000001662"/>
    </source>
</evidence>
<keyword evidence="2" id="KW-1185">Reference proteome</keyword>
<reference evidence="1" key="1">
    <citation type="submission" date="2010-07" db="EMBL/GenBank/DDBJ databases">
        <title>Complete sequence of Clostridium saccharolyticum WM1.</title>
        <authorList>
            <consortium name="US DOE Joint Genome Institute"/>
            <person name="Lucas S."/>
            <person name="Copeland A."/>
            <person name="Lapidus A."/>
            <person name="Cheng J.-F."/>
            <person name="Bruce D."/>
            <person name="Goodwin L."/>
            <person name="Pitluck S."/>
            <person name="Chertkov O."/>
            <person name="Detter J.C."/>
            <person name="Han C."/>
            <person name="Tapia R."/>
            <person name="Land M."/>
            <person name="Hauser L."/>
            <person name="Chang Y.-J."/>
            <person name="Jeffries C."/>
            <person name="Kyrpides N."/>
            <person name="Ivanova N."/>
            <person name="Mikhailova N."/>
            <person name="Mouttaki H."/>
            <person name="Lin L."/>
            <person name="Zhou J."/>
            <person name="Hemme C.L."/>
            <person name="Woyke T."/>
        </authorList>
    </citation>
    <scope>NUCLEOTIDE SEQUENCE [LARGE SCALE GENOMIC DNA]</scope>
    <source>
        <strain evidence="1">WM1</strain>
    </source>
</reference>
<dbReference type="RefSeq" id="WP_013273284.1">
    <property type="nucleotide sequence ID" value="NC_014376.1"/>
</dbReference>